<feature type="domain" description="TNase-like" evidence="1">
    <location>
        <begin position="85"/>
        <end position="205"/>
    </location>
</feature>
<dbReference type="EMBL" id="BJYZ01000067">
    <property type="protein sequence ID" value="GEO43220.1"/>
    <property type="molecule type" value="Genomic_DNA"/>
</dbReference>
<organism evidence="2 3">
    <name type="scientific">Skermanella aerolata</name>
    <dbReference type="NCBI Taxonomy" id="393310"/>
    <lineage>
        <taxon>Bacteria</taxon>
        <taxon>Pseudomonadati</taxon>
        <taxon>Pseudomonadota</taxon>
        <taxon>Alphaproteobacteria</taxon>
        <taxon>Rhodospirillales</taxon>
        <taxon>Azospirillaceae</taxon>
        <taxon>Skermanella</taxon>
    </lineage>
</organism>
<dbReference type="SUPFAM" id="SSF50199">
    <property type="entry name" value="Staphylococcal nuclease"/>
    <property type="match status" value="1"/>
</dbReference>
<evidence type="ECO:0000313" key="2">
    <source>
        <dbReference type="EMBL" id="GEO43220.1"/>
    </source>
</evidence>
<dbReference type="Gene3D" id="2.40.50.90">
    <property type="match status" value="1"/>
</dbReference>
<dbReference type="AlphaFoldDB" id="A0A512E427"/>
<comment type="caution">
    <text evidence="2">The sequence shown here is derived from an EMBL/GenBank/DDBJ whole genome shotgun (WGS) entry which is preliminary data.</text>
</comment>
<proteinExistence type="predicted"/>
<evidence type="ECO:0000313" key="3">
    <source>
        <dbReference type="Proteomes" id="UP000321523"/>
    </source>
</evidence>
<dbReference type="PANTHER" id="PTHR12302">
    <property type="entry name" value="EBNA2 BINDING PROTEIN P100"/>
    <property type="match status" value="1"/>
</dbReference>
<dbReference type="PANTHER" id="PTHR12302:SF26">
    <property type="entry name" value="BLR1266 PROTEIN"/>
    <property type="match status" value="1"/>
</dbReference>
<protein>
    <recommendedName>
        <fullName evidence="1">TNase-like domain-containing protein</fullName>
    </recommendedName>
</protein>
<dbReference type="SMART" id="SM00318">
    <property type="entry name" value="SNc"/>
    <property type="match status" value="1"/>
</dbReference>
<evidence type="ECO:0000259" key="1">
    <source>
        <dbReference type="PROSITE" id="PS50830"/>
    </source>
</evidence>
<gene>
    <name evidence="2" type="ORF">SAE02_73680</name>
</gene>
<reference evidence="2 3" key="1">
    <citation type="submission" date="2019-07" db="EMBL/GenBank/DDBJ databases">
        <title>Whole genome shotgun sequence of Skermanella aerolata NBRC 106429.</title>
        <authorList>
            <person name="Hosoyama A."/>
            <person name="Uohara A."/>
            <person name="Ohji S."/>
            <person name="Ichikawa N."/>
        </authorList>
    </citation>
    <scope>NUCLEOTIDE SEQUENCE [LARGE SCALE GENOMIC DNA]</scope>
    <source>
        <strain evidence="2 3">NBRC 106429</strain>
    </source>
</reference>
<sequence>MLRKAWEATSLTRLGVCFYPFYDTVDKFHRRPDSDARREIPLQTKMADRTLSIRKLNHRIRQQHRSIASSLLAIMLCAASPTFASDLSGRVSRVHDGDTFTLAGQKVRIWGIDAPELKQQCGGSACGNIARDALQDLVRSRTVVCTQVDRDRYKRVVASCRAAGRDIGEQMVRSGNALDYRRYSRGRYRDAERSAQARRVGMWSGEFDRPWDYRRR</sequence>
<dbReference type="RefSeq" id="WP_211099475.1">
    <property type="nucleotide sequence ID" value="NZ_BJYZ01000067.1"/>
</dbReference>
<dbReference type="InterPro" id="IPR016071">
    <property type="entry name" value="Staphylococal_nuclease_OB-fold"/>
</dbReference>
<keyword evidence="3" id="KW-1185">Reference proteome</keyword>
<dbReference type="Proteomes" id="UP000321523">
    <property type="component" value="Unassembled WGS sequence"/>
</dbReference>
<dbReference type="Pfam" id="PF00565">
    <property type="entry name" value="SNase"/>
    <property type="match status" value="1"/>
</dbReference>
<name>A0A512E427_9PROT</name>
<dbReference type="PROSITE" id="PS50830">
    <property type="entry name" value="TNASE_3"/>
    <property type="match status" value="1"/>
</dbReference>
<dbReference type="InterPro" id="IPR035437">
    <property type="entry name" value="SNase_OB-fold_sf"/>
</dbReference>
<accession>A0A512E427</accession>